<keyword evidence="1" id="KW-0812">Transmembrane</keyword>
<comment type="caution">
    <text evidence="2">The sequence shown here is derived from an EMBL/GenBank/DDBJ whole genome shotgun (WGS) entry which is preliminary data.</text>
</comment>
<evidence type="ECO:0000313" key="3">
    <source>
        <dbReference type="Proteomes" id="UP001431532"/>
    </source>
</evidence>
<dbReference type="PANTHER" id="PTHR36178:SF1">
    <property type="entry name" value="SODIUM_GLUTAMATE SYMPORTER"/>
    <property type="match status" value="1"/>
</dbReference>
<evidence type="ECO:0000256" key="1">
    <source>
        <dbReference type="SAM" id="Phobius"/>
    </source>
</evidence>
<keyword evidence="1" id="KW-1133">Transmembrane helix</keyword>
<feature type="transmembrane region" description="Helical" evidence="1">
    <location>
        <begin position="105"/>
        <end position="130"/>
    </location>
</feature>
<dbReference type="Proteomes" id="UP001431532">
    <property type="component" value="Unassembled WGS sequence"/>
</dbReference>
<gene>
    <name evidence="2" type="ORF">QJ521_07855</name>
</gene>
<proteinExistence type="predicted"/>
<dbReference type="GO" id="GO:0016020">
    <property type="term" value="C:membrane"/>
    <property type="evidence" value="ECO:0007669"/>
    <property type="project" value="InterPro"/>
</dbReference>
<feature type="transmembrane region" description="Helical" evidence="1">
    <location>
        <begin position="62"/>
        <end position="84"/>
    </location>
</feature>
<dbReference type="GO" id="GO:0015813">
    <property type="term" value="P:L-glutamate transmembrane transport"/>
    <property type="evidence" value="ECO:0007669"/>
    <property type="project" value="InterPro"/>
</dbReference>
<name>A0AAW6UAL5_9MOLU</name>
<dbReference type="AlphaFoldDB" id="A0AAW6UAL5"/>
<protein>
    <recommendedName>
        <fullName evidence="4">Sodium:glutamate symporter</fullName>
    </recommendedName>
</protein>
<evidence type="ECO:0000313" key="2">
    <source>
        <dbReference type="EMBL" id="MDI6453477.1"/>
    </source>
</evidence>
<dbReference type="GO" id="GO:0015501">
    <property type="term" value="F:glutamate:sodium symporter activity"/>
    <property type="evidence" value="ECO:0007669"/>
    <property type="project" value="InterPro"/>
</dbReference>
<accession>A0AAW6UAL5</accession>
<feature type="transmembrane region" description="Helical" evidence="1">
    <location>
        <begin position="234"/>
        <end position="255"/>
    </location>
</feature>
<feature type="transmembrane region" description="Helical" evidence="1">
    <location>
        <begin position="275"/>
        <end position="296"/>
    </location>
</feature>
<evidence type="ECO:0008006" key="4">
    <source>
        <dbReference type="Google" id="ProtNLM"/>
    </source>
</evidence>
<feature type="transmembrane region" description="Helical" evidence="1">
    <location>
        <begin position="341"/>
        <end position="360"/>
    </location>
</feature>
<feature type="transmembrane region" description="Helical" evidence="1">
    <location>
        <begin position="317"/>
        <end position="335"/>
    </location>
</feature>
<feature type="transmembrane region" description="Helical" evidence="1">
    <location>
        <begin position="437"/>
        <end position="456"/>
    </location>
</feature>
<keyword evidence="1" id="KW-0472">Membrane</keyword>
<dbReference type="PANTHER" id="PTHR36178">
    <property type="entry name" value="SLR0625 PROTEIN"/>
    <property type="match status" value="1"/>
</dbReference>
<sequence>MEFWNNSYWSSINQIAFLAVVLMISNVIRRKVGFLRKSLLPTAVLAGFIVLFIKVSNILPEGFFQVSFMEVITFHTLAIGFIALALKSLSNQKKASKMVAVESGLVIVGTYVIQAVVGLIITITLTLTFFPNLITGAGMLLPMGFGQGPGPAANMGSVYETNVINPFIGGKAFGLSIASLGFVWACVGGVLYLNYLVKKKKLEVEDELVVTEVVTSHVVEEADEIPLSEAIDKFTVQICLVLIVYFTTFFFMKGFDYIILTGAFGDFGIESMRPLIWGFNFIWATLFALLFKRIFAKLRDMNIMQRRYPNDYMLNRIAGTVFDFMIIASISAINIADLERLWIPFIILTTVGGVVTFIYIRFICKRVYPDYELEATISMFGMLTGTASTGVALLREVDPHFKTPAANNLVLGASSAIAFGFPLLMLVGLAYRSDQLAFITLGIVIVAFFVINIFLLRKRIFKRAVVTT</sequence>
<keyword evidence="3" id="KW-1185">Reference proteome</keyword>
<dbReference type="InterPro" id="IPR004445">
    <property type="entry name" value="GltS"/>
</dbReference>
<feature type="transmembrane region" description="Helical" evidence="1">
    <location>
        <begin position="39"/>
        <end position="56"/>
    </location>
</feature>
<organism evidence="2 3">
    <name type="scientific">Peloplasma aerotolerans</name>
    <dbReference type="NCBI Taxonomy" id="3044389"/>
    <lineage>
        <taxon>Bacteria</taxon>
        <taxon>Bacillati</taxon>
        <taxon>Mycoplasmatota</taxon>
        <taxon>Mollicutes</taxon>
        <taxon>Acholeplasmatales</taxon>
        <taxon>Acholeplasmataceae</taxon>
        <taxon>Peloplasma</taxon>
    </lineage>
</organism>
<feature type="transmembrane region" description="Helical" evidence="1">
    <location>
        <begin position="6"/>
        <end position="27"/>
    </location>
</feature>
<dbReference type="RefSeq" id="WP_282839910.1">
    <property type="nucleotide sequence ID" value="NZ_JASCXW010000029.1"/>
</dbReference>
<feature type="transmembrane region" description="Helical" evidence="1">
    <location>
        <begin position="172"/>
        <end position="193"/>
    </location>
</feature>
<feature type="transmembrane region" description="Helical" evidence="1">
    <location>
        <begin position="409"/>
        <end position="431"/>
    </location>
</feature>
<dbReference type="EMBL" id="JASCXW010000029">
    <property type="protein sequence ID" value="MDI6453477.1"/>
    <property type="molecule type" value="Genomic_DNA"/>
</dbReference>
<reference evidence="2" key="1">
    <citation type="submission" date="2023-05" db="EMBL/GenBank/DDBJ databases">
        <title>Mariniplasma microaerophilum sp. nov., a novel anaerobic mollicute isolated from terrestrial mud volcano, Taman Peninsula, Russia.</title>
        <authorList>
            <person name="Khomyakova M.A."/>
            <person name="Merkel A.Y."/>
            <person name="Slobodkin A.I."/>
        </authorList>
    </citation>
    <scope>NUCLEOTIDE SEQUENCE</scope>
    <source>
        <strain evidence="2">M4Ah</strain>
    </source>
</reference>